<protein>
    <submittedName>
        <fullName evidence="4">Hydrogenase expression/formation protein HypE</fullName>
    </submittedName>
</protein>
<dbReference type="Proteomes" id="UP000278334">
    <property type="component" value="Chromosome"/>
</dbReference>
<accession>A0A3G3IQB8</accession>
<feature type="domain" description="PurM-like C-terminal" evidence="3">
    <location>
        <begin position="167"/>
        <end position="317"/>
    </location>
</feature>
<evidence type="ECO:0000256" key="1">
    <source>
        <dbReference type="ARBA" id="ARBA00006243"/>
    </source>
</evidence>
<dbReference type="InterPro" id="IPR011854">
    <property type="entry name" value="HypE"/>
</dbReference>
<dbReference type="InterPro" id="IPR036676">
    <property type="entry name" value="PurM-like_C_sf"/>
</dbReference>
<dbReference type="Gene3D" id="3.30.1330.10">
    <property type="entry name" value="PurM-like, N-terminal domain"/>
    <property type="match status" value="1"/>
</dbReference>
<organism evidence="4 5">
    <name type="scientific">Bathymodiolus thermophilus thioautotrophic gill symbiont</name>
    <dbReference type="NCBI Taxonomy" id="2360"/>
    <lineage>
        <taxon>Bacteria</taxon>
        <taxon>Pseudomonadati</taxon>
        <taxon>Pseudomonadota</taxon>
        <taxon>Gammaproteobacteria</taxon>
        <taxon>sulfur-oxidizing symbionts</taxon>
    </lineage>
</organism>
<evidence type="ECO:0000259" key="2">
    <source>
        <dbReference type="Pfam" id="PF00586"/>
    </source>
</evidence>
<dbReference type="KEGG" id="bthg:MS2017_2014"/>
<dbReference type="EMBL" id="CP024634">
    <property type="protein sequence ID" value="AYQ57672.1"/>
    <property type="molecule type" value="Genomic_DNA"/>
</dbReference>
<dbReference type="PANTHER" id="PTHR30303">
    <property type="entry name" value="HYDROGENASE ISOENZYMES FORMATION PROTEIN HYPE"/>
    <property type="match status" value="1"/>
</dbReference>
<dbReference type="RefSeq" id="WP_122952084.1">
    <property type="nucleotide sequence ID" value="NZ_CP024634.1"/>
</dbReference>
<dbReference type="InterPro" id="IPR010918">
    <property type="entry name" value="PurM-like_C_dom"/>
</dbReference>
<dbReference type="PANTHER" id="PTHR30303:SF0">
    <property type="entry name" value="CARBAMOYL DEHYDRATASE HYPE"/>
    <property type="match status" value="1"/>
</dbReference>
<dbReference type="PIRSF" id="PIRSF005644">
    <property type="entry name" value="Hdrgns_mtr_HypE"/>
    <property type="match status" value="1"/>
</dbReference>
<dbReference type="NCBIfam" id="TIGR02124">
    <property type="entry name" value="hypE"/>
    <property type="match status" value="1"/>
</dbReference>
<dbReference type="AlphaFoldDB" id="A0A3G3IQB8"/>
<dbReference type="InterPro" id="IPR016188">
    <property type="entry name" value="PurM-like_N"/>
</dbReference>
<name>A0A3G3IQB8_9GAMM</name>
<dbReference type="Pfam" id="PF00586">
    <property type="entry name" value="AIRS"/>
    <property type="match status" value="1"/>
</dbReference>
<proteinExistence type="inferred from homology"/>
<dbReference type="SUPFAM" id="SSF55326">
    <property type="entry name" value="PurM N-terminal domain-like"/>
    <property type="match status" value="1"/>
</dbReference>
<dbReference type="SUPFAM" id="SSF56042">
    <property type="entry name" value="PurM C-terminal domain-like"/>
    <property type="match status" value="1"/>
</dbReference>
<dbReference type="GO" id="GO:0051604">
    <property type="term" value="P:protein maturation"/>
    <property type="evidence" value="ECO:0007669"/>
    <property type="project" value="TreeGrafter"/>
</dbReference>
<dbReference type="Gene3D" id="3.90.650.10">
    <property type="entry name" value="PurM-like C-terminal domain"/>
    <property type="match status" value="1"/>
</dbReference>
<evidence type="ECO:0000313" key="5">
    <source>
        <dbReference type="Proteomes" id="UP000278334"/>
    </source>
</evidence>
<gene>
    <name evidence="4" type="ORF">MS2017_2014</name>
</gene>
<feature type="domain" description="PurM-like N-terminal" evidence="2">
    <location>
        <begin position="42"/>
        <end position="154"/>
    </location>
</feature>
<sequence>MNKKYQNKKITMAHGSGGKASSDLIKDIFVDTFNNDYLATMEDQARLDMPTGQLALTTDSFVVSPLFFKGGDIGKLAITGTVNDLAMSGAKPLYLTCGLILEEGLSIDILDKIIKSMQKTAIEAGVKVVCGDTKVVEKGSADKIFINTAGVGVIDKGVEIHAYKATVGDKIIVNGFIGDHGATIMQSRTELAISADIDSDCQVLNHLVQKMLSVSSNIHSLRDATRGGVATVLNEIASDSKVCISIKEDALPIRVPTRGVCEILGLDPLYLANEGTLVCVVAEQDADQVLTAMKCTKEGENACIIGEVTTGPEGIVALKTLFGGTKIIDKLIGDQLPRIC</sequence>
<evidence type="ECO:0000313" key="4">
    <source>
        <dbReference type="EMBL" id="AYQ57672.1"/>
    </source>
</evidence>
<comment type="similarity">
    <text evidence="1">Belongs to the HypE family.</text>
</comment>
<dbReference type="CDD" id="cd02197">
    <property type="entry name" value="HypE"/>
    <property type="match status" value="1"/>
</dbReference>
<evidence type="ECO:0000259" key="3">
    <source>
        <dbReference type="Pfam" id="PF02769"/>
    </source>
</evidence>
<dbReference type="InterPro" id="IPR036921">
    <property type="entry name" value="PurM-like_N_sf"/>
</dbReference>
<reference evidence="4 5" key="1">
    <citation type="submission" date="2017-11" db="EMBL/GenBank/DDBJ databases">
        <title>Genome sequence of the bacterial symbiont EPR9N from a vent mussel Bathymodiolus thermophilus.</title>
        <authorList>
            <person name="Won Y.-J."/>
        </authorList>
    </citation>
    <scope>NUCLEOTIDE SEQUENCE [LARGE SCALE GENOMIC DNA]</scope>
    <source>
        <strain evidence="4 5">EPR9N</strain>
    </source>
</reference>
<dbReference type="Pfam" id="PF02769">
    <property type="entry name" value="AIRS_C"/>
    <property type="match status" value="1"/>
</dbReference>